<dbReference type="Proteomes" id="UP000808372">
    <property type="component" value="Chromosome 24"/>
</dbReference>
<dbReference type="SUPFAM" id="SSF57362">
    <property type="entry name" value="BPTI-like"/>
    <property type="match status" value="1"/>
</dbReference>
<feature type="chain" id="PRO_5035755947" evidence="6">
    <location>
        <begin position="20"/>
        <end position="588"/>
    </location>
</feature>
<dbReference type="GO" id="GO:0006508">
    <property type="term" value="P:proteolysis"/>
    <property type="evidence" value="ECO:0007669"/>
    <property type="project" value="TreeGrafter"/>
</dbReference>
<evidence type="ECO:0000256" key="6">
    <source>
        <dbReference type="SAM" id="SignalP"/>
    </source>
</evidence>
<dbReference type="Gene3D" id="4.10.410.10">
    <property type="entry name" value="Pancreatic trypsin inhibitor Kunitz domain"/>
    <property type="match status" value="1"/>
</dbReference>
<sequence>MGILLVLVLLQLLAVPSFSDVFQLLFWCRVLCVLVHSGVSVLDVLAAVVFQLTSPSNDYWGEYGAYGACSRPCGTGVATRIRQCITARTDGGNNCVGSSKSYRICNMQACPAGSRDFREEQCAQFSRMDFQRKRYTWLPYHGASNPCELNCVPHGENFFYRHRPSVVDGTPCYVGRSDICINGICRAVRNGEIIGMDRDVAPATPAPAANLRYREPLTYAYTYSAWSECSAPCNSGTQHRSVQCMVQDSMAPHVVDDSYCVSQQLPRPESQQACNQQGCAEYSVSSFSVCSVTCGDGQQTREVVCVGAGGERFGDQACSGLTRPPAVQACRKPACHIHISWHVHDFGLCSRNCGGGVRERRVMCMDIDQNPYGEDRCAPHPKPATVEHCNTQACHEAQSVPSVHDPTGHDSTLRGYVPYDSTATNTVYDPHSTTVVGPHCSQSYYGCCPDGHTSSGGHRGEECPADDCVRTRYGCCLDGVTPAQGHRRAGCPDIHPLADHSAPAQSGHMCSLSHDAGPCAIWTSRFYYNSATGSCTQFWFGGCQGNANNFVSRDYCQSKCGGAVVTPRVESPHARTVRVRTRAYRVRS</sequence>
<evidence type="ECO:0000256" key="3">
    <source>
        <dbReference type="ARBA" id="ARBA00022729"/>
    </source>
</evidence>
<dbReference type="FunFam" id="2.20.100.10:FF:000005">
    <property type="entry name" value="ADAM metallopeptidase with thrombospondin type 1 motif 9"/>
    <property type="match status" value="2"/>
</dbReference>
<feature type="domain" description="BPTI/Kunitz inhibitor" evidence="7">
    <location>
        <begin position="510"/>
        <end position="560"/>
    </location>
</feature>
<dbReference type="AlphaFoldDB" id="A0A8U0P592"/>
<reference evidence="9" key="1">
    <citation type="submission" date="2025-08" db="UniProtKB">
        <authorList>
            <consortium name="RefSeq"/>
        </authorList>
    </citation>
    <scope>IDENTIFICATION</scope>
    <source>
        <tissue evidence="9">White muscle</tissue>
    </source>
</reference>
<evidence type="ECO:0000313" key="8">
    <source>
        <dbReference type="Proteomes" id="UP000808372"/>
    </source>
</evidence>
<dbReference type="GO" id="GO:0030198">
    <property type="term" value="P:extracellular matrix organization"/>
    <property type="evidence" value="ECO:0007669"/>
    <property type="project" value="TreeGrafter"/>
</dbReference>
<name>A0A8U0P592_SALNM</name>
<dbReference type="InterPro" id="IPR000884">
    <property type="entry name" value="TSP1_rpt"/>
</dbReference>
<dbReference type="FunFam" id="4.10.410.10:FF:000020">
    <property type="entry name" value="Collagen, type VI, alpha 3"/>
    <property type="match status" value="1"/>
</dbReference>
<dbReference type="Pfam" id="PF00014">
    <property type="entry name" value="Kunitz_BPTI"/>
    <property type="match status" value="1"/>
</dbReference>
<protein>
    <submittedName>
        <fullName evidence="9">Papilin-like</fullName>
    </submittedName>
</protein>
<dbReference type="InterPro" id="IPR020901">
    <property type="entry name" value="Prtase_inh_Kunz-CS"/>
</dbReference>
<keyword evidence="2" id="KW-0964">Secreted</keyword>
<dbReference type="SMART" id="SM00209">
    <property type="entry name" value="TSP1"/>
    <property type="match status" value="4"/>
</dbReference>
<dbReference type="GO" id="GO:0031012">
    <property type="term" value="C:extracellular matrix"/>
    <property type="evidence" value="ECO:0007669"/>
    <property type="project" value="TreeGrafter"/>
</dbReference>
<dbReference type="PROSITE" id="PS50279">
    <property type="entry name" value="BPTI_KUNITZ_2"/>
    <property type="match status" value="1"/>
</dbReference>
<dbReference type="PANTHER" id="PTHR13723:SF281">
    <property type="entry name" value="PAPILIN"/>
    <property type="match status" value="1"/>
</dbReference>
<dbReference type="SUPFAM" id="SSF82895">
    <property type="entry name" value="TSP-1 type 1 repeat"/>
    <property type="match status" value="4"/>
</dbReference>
<dbReference type="GO" id="GO:0005576">
    <property type="term" value="C:extracellular region"/>
    <property type="evidence" value="ECO:0007669"/>
    <property type="project" value="UniProtKB-SubCell"/>
</dbReference>
<evidence type="ECO:0000256" key="5">
    <source>
        <dbReference type="ARBA" id="ARBA00023157"/>
    </source>
</evidence>
<dbReference type="GO" id="GO:0004222">
    <property type="term" value="F:metalloendopeptidase activity"/>
    <property type="evidence" value="ECO:0007669"/>
    <property type="project" value="TreeGrafter"/>
</dbReference>
<dbReference type="Pfam" id="PF00090">
    <property type="entry name" value="TSP_1"/>
    <property type="match status" value="1"/>
</dbReference>
<gene>
    <name evidence="9" type="primary">LOC120019244</name>
</gene>
<dbReference type="RefSeq" id="XP_038818492.1">
    <property type="nucleotide sequence ID" value="XM_038962564.1"/>
</dbReference>
<dbReference type="KEGG" id="snh:120019244"/>
<dbReference type="Gene3D" id="2.20.100.10">
    <property type="entry name" value="Thrombospondin type-1 (TSP1) repeat"/>
    <property type="match status" value="4"/>
</dbReference>
<organism evidence="8 9">
    <name type="scientific">Salvelinus namaycush</name>
    <name type="common">Lake trout</name>
    <name type="synonym">Salmo namaycush</name>
    <dbReference type="NCBI Taxonomy" id="8040"/>
    <lineage>
        <taxon>Eukaryota</taxon>
        <taxon>Metazoa</taxon>
        <taxon>Chordata</taxon>
        <taxon>Craniata</taxon>
        <taxon>Vertebrata</taxon>
        <taxon>Euteleostomi</taxon>
        <taxon>Actinopterygii</taxon>
        <taxon>Neopterygii</taxon>
        <taxon>Teleostei</taxon>
        <taxon>Protacanthopterygii</taxon>
        <taxon>Salmoniformes</taxon>
        <taxon>Salmonidae</taxon>
        <taxon>Salmoninae</taxon>
        <taxon>Salvelinus</taxon>
    </lineage>
</organism>
<dbReference type="GO" id="GO:0004867">
    <property type="term" value="F:serine-type endopeptidase inhibitor activity"/>
    <property type="evidence" value="ECO:0007669"/>
    <property type="project" value="InterPro"/>
</dbReference>
<proteinExistence type="predicted"/>
<keyword evidence="3 6" id="KW-0732">Signal</keyword>
<dbReference type="InterPro" id="IPR050439">
    <property type="entry name" value="ADAMTS_ADAMTS-like"/>
</dbReference>
<dbReference type="PRINTS" id="PR00759">
    <property type="entry name" value="BASICPTASE"/>
</dbReference>
<keyword evidence="4" id="KW-0677">Repeat</keyword>
<keyword evidence="8" id="KW-1185">Reference proteome</keyword>
<evidence type="ECO:0000256" key="4">
    <source>
        <dbReference type="ARBA" id="ARBA00022737"/>
    </source>
</evidence>
<dbReference type="InterPro" id="IPR002223">
    <property type="entry name" value="Kunitz_BPTI"/>
</dbReference>
<dbReference type="InterPro" id="IPR036880">
    <property type="entry name" value="Kunitz_BPTI_sf"/>
</dbReference>
<dbReference type="SMART" id="SM00131">
    <property type="entry name" value="KU"/>
    <property type="match status" value="1"/>
</dbReference>
<dbReference type="Pfam" id="PF19030">
    <property type="entry name" value="TSP1_ADAMTS"/>
    <property type="match status" value="3"/>
</dbReference>
<dbReference type="PROSITE" id="PS50092">
    <property type="entry name" value="TSP1"/>
    <property type="match status" value="4"/>
</dbReference>
<comment type="subcellular location">
    <subcellularLocation>
        <location evidence="1">Secreted</location>
    </subcellularLocation>
</comment>
<dbReference type="InterPro" id="IPR036383">
    <property type="entry name" value="TSP1_rpt_sf"/>
</dbReference>
<feature type="signal peptide" evidence="6">
    <location>
        <begin position="1"/>
        <end position="19"/>
    </location>
</feature>
<keyword evidence="5" id="KW-1015">Disulfide bond</keyword>
<evidence type="ECO:0000256" key="1">
    <source>
        <dbReference type="ARBA" id="ARBA00004613"/>
    </source>
</evidence>
<dbReference type="PANTHER" id="PTHR13723">
    <property type="entry name" value="ADAMTS A DISINTEGRIN AND METALLOPROTEASE WITH THROMBOSPONDIN MOTIFS PROTEASE"/>
    <property type="match status" value="1"/>
</dbReference>
<evidence type="ECO:0000256" key="2">
    <source>
        <dbReference type="ARBA" id="ARBA00022525"/>
    </source>
</evidence>
<accession>A0A8U0P592</accession>
<evidence type="ECO:0000259" key="7">
    <source>
        <dbReference type="PROSITE" id="PS50279"/>
    </source>
</evidence>
<evidence type="ECO:0000313" key="9">
    <source>
        <dbReference type="RefSeq" id="XP_038818492.1"/>
    </source>
</evidence>
<dbReference type="PROSITE" id="PS00280">
    <property type="entry name" value="BPTI_KUNITZ_1"/>
    <property type="match status" value="1"/>
</dbReference>
<dbReference type="GeneID" id="120019244"/>